<evidence type="ECO:0000256" key="6">
    <source>
        <dbReference type="ARBA" id="ARBA00035197"/>
    </source>
</evidence>
<name>A0A9D1N871_9FIRM</name>
<dbReference type="SUPFAM" id="SSF53137">
    <property type="entry name" value="Translational machinery components"/>
    <property type="match status" value="1"/>
</dbReference>
<evidence type="ECO:0000256" key="3">
    <source>
        <dbReference type="ARBA" id="ARBA00022884"/>
    </source>
</evidence>
<accession>A0A9D1N871</accession>
<dbReference type="GO" id="GO:0008097">
    <property type="term" value="F:5S rRNA binding"/>
    <property type="evidence" value="ECO:0007669"/>
    <property type="project" value="TreeGrafter"/>
</dbReference>
<dbReference type="PANTHER" id="PTHR12899:SF3">
    <property type="entry name" value="LARGE RIBOSOMAL SUBUNIT PROTEIN UL18M"/>
    <property type="match status" value="1"/>
</dbReference>
<dbReference type="EMBL" id="DVOE01000002">
    <property type="protein sequence ID" value="HIU98258.1"/>
    <property type="molecule type" value="Genomic_DNA"/>
</dbReference>
<dbReference type="Gene3D" id="3.30.420.100">
    <property type="match status" value="1"/>
</dbReference>
<dbReference type="GO" id="GO:0022625">
    <property type="term" value="C:cytosolic large ribosomal subunit"/>
    <property type="evidence" value="ECO:0007669"/>
    <property type="project" value="TreeGrafter"/>
</dbReference>
<evidence type="ECO:0000256" key="7">
    <source>
        <dbReference type="HAMAP-Rule" id="MF_01337"/>
    </source>
</evidence>
<reference evidence="8" key="1">
    <citation type="submission" date="2020-10" db="EMBL/GenBank/DDBJ databases">
        <authorList>
            <person name="Gilroy R."/>
        </authorList>
    </citation>
    <scope>NUCLEOTIDE SEQUENCE</scope>
    <source>
        <strain evidence="8">10406</strain>
    </source>
</reference>
<dbReference type="NCBIfam" id="TIGR00060">
    <property type="entry name" value="L18_bact"/>
    <property type="match status" value="1"/>
</dbReference>
<evidence type="ECO:0000256" key="5">
    <source>
        <dbReference type="ARBA" id="ARBA00023274"/>
    </source>
</evidence>
<dbReference type="PANTHER" id="PTHR12899">
    <property type="entry name" value="39S RIBOSOMAL PROTEIN L18, MITOCHONDRIAL"/>
    <property type="match status" value="1"/>
</dbReference>
<organism evidence="8 9">
    <name type="scientific">Candidatus Limadaptatus stercoripullorum</name>
    <dbReference type="NCBI Taxonomy" id="2840846"/>
    <lineage>
        <taxon>Bacteria</taxon>
        <taxon>Bacillati</taxon>
        <taxon>Bacillota</taxon>
        <taxon>Clostridia</taxon>
        <taxon>Eubacteriales</taxon>
        <taxon>Candidatus Limadaptatus</taxon>
    </lineage>
</organism>
<dbReference type="CDD" id="cd00432">
    <property type="entry name" value="Ribosomal_L18_L5e"/>
    <property type="match status" value="1"/>
</dbReference>
<dbReference type="InterPro" id="IPR057268">
    <property type="entry name" value="Ribosomal_L18"/>
</dbReference>
<dbReference type="GO" id="GO:0003735">
    <property type="term" value="F:structural constituent of ribosome"/>
    <property type="evidence" value="ECO:0007669"/>
    <property type="project" value="InterPro"/>
</dbReference>
<keyword evidence="4 7" id="KW-0689">Ribosomal protein</keyword>
<comment type="function">
    <text evidence="7">This is one of the proteins that bind and probably mediate the attachment of the 5S RNA into the large ribosomal subunit, where it forms part of the central protuberance.</text>
</comment>
<proteinExistence type="inferred from homology"/>
<keyword evidence="5 7" id="KW-0687">Ribonucleoprotein</keyword>
<dbReference type="FunFam" id="3.30.420.100:FF:000001">
    <property type="entry name" value="50S ribosomal protein L18"/>
    <property type="match status" value="1"/>
</dbReference>
<dbReference type="Pfam" id="PF00861">
    <property type="entry name" value="Ribosomal_L18p"/>
    <property type="match status" value="1"/>
</dbReference>
<protein>
    <recommendedName>
        <fullName evidence="6 7">Large ribosomal subunit protein uL18</fullName>
    </recommendedName>
</protein>
<dbReference type="GO" id="GO:0006412">
    <property type="term" value="P:translation"/>
    <property type="evidence" value="ECO:0007669"/>
    <property type="project" value="UniProtKB-UniRule"/>
</dbReference>
<reference evidence="8" key="2">
    <citation type="journal article" date="2021" name="PeerJ">
        <title>Extensive microbial diversity within the chicken gut microbiome revealed by metagenomics and culture.</title>
        <authorList>
            <person name="Gilroy R."/>
            <person name="Ravi A."/>
            <person name="Getino M."/>
            <person name="Pursley I."/>
            <person name="Horton D.L."/>
            <person name="Alikhan N.F."/>
            <person name="Baker D."/>
            <person name="Gharbi K."/>
            <person name="Hall N."/>
            <person name="Watson M."/>
            <person name="Adriaenssens E.M."/>
            <person name="Foster-Nyarko E."/>
            <person name="Jarju S."/>
            <person name="Secka A."/>
            <person name="Antonio M."/>
            <person name="Oren A."/>
            <person name="Chaudhuri R.R."/>
            <person name="La Ragione R."/>
            <person name="Hildebrand F."/>
            <person name="Pallen M.J."/>
        </authorList>
    </citation>
    <scope>NUCLEOTIDE SEQUENCE</scope>
    <source>
        <strain evidence="8">10406</strain>
    </source>
</reference>
<comment type="caution">
    <text evidence="8">The sequence shown here is derived from an EMBL/GenBank/DDBJ whole genome shotgun (WGS) entry which is preliminary data.</text>
</comment>
<dbReference type="Proteomes" id="UP000886857">
    <property type="component" value="Unassembled WGS sequence"/>
</dbReference>
<evidence type="ECO:0000256" key="1">
    <source>
        <dbReference type="ARBA" id="ARBA00007116"/>
    </source>
</evidence>
<dbReference type="HAMAP" id="MF_01337_B">
    <property type="entry name" value="Ribosomal_uL18_B"/>
    <property type="match status" value="1"/>
</dbReference>
<evidence type="ECO:0000256" key="2">
    <source>
        <dbReference type="ARBA" id="ARBA00022730"/>
    </source>
</evidence>
<evidence type="ECO:0000256" key="4">
    <source>
        <dbReference type="ARBA" id="ARBA00022980"/>
    </source>
</evidence>
<dbReference type="InterPro" id="IPR005484">
    <property type="entry name" value="Ribosomal_uL18_bac/plant/anim"/>
</dbReference>
<keyword evidence="3 7" id="KW-0694">RNA-binding</keyword>
<keyword evidence="2 7" id="KW-0699">rRNA-binding</keyword>
<comment type="subunit">
    <text evidence="7">Part of the 50S ribosomal subunit; part of the 5S rRNA/L5/L18/L25 subcomplex. Contacts the 5S and 23S rRNAs.</text>
</comment>
<sequence>MIIKKDKNADRVIRHARVRKKVSGTAERPRLSVYRSTNHIYAQIIDDTKGVTLCAASTLDNDIALKAADLTKSEAAKLVGAAVAGKALGIGIKAVVFDRGGYIYTGRVEALANGAREAGLEF</sequence>
<gene>
    <name evidence="7 8" type="primary">rplR</name>
    <name evidence="8" type="ORF">IAC73_00235</name>
</gene>
<dbReference type="AlphaFoldDB" id="A0A9D1N871"/>
<comment type="similarity">
    <text evidence="1 7">Belongs to the universal ribosomal protein uL18 family.</text>
</comment>
<dbReference type="InterPro" id="IPR004389">
    <property type="entry name" value="Ribosomal_uL18_bac-type"/>
</dbReference>
<evidence type="ECO:0000313" key="9">
    <source>
        <dbReference type="Proteomes" id="UP000886857"/>
    </source>
</evidence>
<evidence type="ECO:0000313" key="8">
    <source>
        <dbReference type="EMBL" id="HIU98258.1"/>
    </source>
</evidence>